<organism evidence="7 8">
    <name type="scientific">Limulus polyphemus</name>
    <name type="common">Atlantic horseshoe crab</name>
    <dbReference type="NCBI Taxonomy" id="6850"/>
    <lineage>
        <taxon>Eukaryota</taxon>
        <taxon>Metazoa</taxon>
        <taxon>Ecdysozoa</taxon>
        <taxon>Arthropoda</taxon>
        <taxon>Chelicerata</taxon>
        <taxon>Merostomata</taxon>
        <taxon>Xiphosura</taxon>
        <taxon>Limulidae</taxon>
        <taxon>Limulus</taxon>
    </lineage>
</organism>
<evidence type="ECO:0000256" key="5">
    <source>
        <dbReference type="SAM" id="Coils"/>
    </source>
</evidence>
<feature type="repeat" description="WD" evidence="4">
    <location>
        <begin position="176"/>
        <end position="217"/>
    </location>
</feature>
<reference evidence="8" key="1">
    <citation type="submission" date="2025-08" db="UniProtKB">
        <authorList>
            <consortium name="RefSeq"/>
        </authorList>
    </citation>
    <scope>IDENTIFICATION</scope>
    <source>
        <tissue evidence="8">Muscle</tissue>
    </source>
</reference>
<dbReference type="SUPFAM" id="SSF50978">
    <property type="entry name" value="WD40 repeat-like"/>
    <property type="match status" value="1"/>
</dbReference>
<evidence type="ECO:0000256" key="3">
    <source>
        <dbReference type="ARBA" id="ARBA00022737"/>
    </source>
</evidence>
<feature type="repeat" description="WD" evidence="4">
    <location>
        <begin position="433"/>
        <end position="467"/>
    </location>
</feature>
<dbReference type="CDD" id="cd22887">
    <property type="entry name" value="Atg16_CCD"/>
    <property type="match status" value="1"/>
</dbReference>
<keyword evidence="3" id="KW-0677">Repeat</keyword>
<feature type="repeat" description="WD" evidence="4">
    <location>
        <begin position="262"/>
        <end position="303"/>
    </location>
</feature>
<dbReference type="InterPro" id="IPR015943">
    <property type="entry name" value="WD40/YVTN_repeat-like_dom_sf"/>
</dbReference>
<proteinExistence type="inferred from homology"/>
<dbReference type="SMART" id="SM00320">
    <property type="entry name" value="WD40"/>
    <property type="match status" value="7"/>
</dbReference>
<dbReference type="PANTHER" id="PTHR19878">
    <property type="entry name" value="AUTOPHAGY PROTEIN 16-LIKE"/>
    <property type="match status" value="1"/>
</dbReference>
<dbReference type="InterPro" id="IPR001680">
    <property type="entry name" value="WD40_rpt"/>
</dbReference>
<dbReference type="PRINTS" id="PR00320">
    <property type="entry name" value="GPROTEINBRPT"/>
</dbReference>
<evidence type="ECO:0000313" key="8">
    <source>
        <dbReference type="RefSeq" id="XP_022238343.1"/>
    </source>
</evidence>
<dbReference type="Proteomes" id="UP000694941">
    <property type="component" value="Unplaced"/>
</dbReference>
<dbReference type="InterPro" id="IPR020472">
    <property type="entry name" value="WD40_PAC1"/>
</dbReference>
<evidence type="ECO:0000256" key="2">
    <source>
        <dbReference type="ARBA" id="ARBA00022574"/>
    </source>
</evidence>
<sequence>MTLEKKVYQLQEELTELHRRKGEHTQQLIDLRNMLEEKEKELSSKISRLQDTEAALSALRLACKNLEQTIIEQESANQILKDEYEALQLAFSSLEQKHQKLEKDHSDLITRWMAHKAKDADRLNAENERVVRVKQAQLQKELEEAAKEPVVVKGDYLKSAPVCIAASVPNKMLFKFDAHDGEVNAVKWSPSGKTVVTGGGDRKLKLWDIGQKEAVLKGTLTGSNAAVMSVDFETEETLVVGASNDFASRVWTVDDLRLRHTLTGHSGKVLAAKFLGEFSKVVSGSHDRTLKIWDLRSRSCIRTIFAGSSCNDLVTSDGSGTNIISGHFDKRIRFWDTRSESSANEILLQGKITSLDLSPDGFYLLSCVRDDTLKLLDLRMNQVIRTFCADGFKVGCDWTRAKFSPDGQYITVGSQDGVLFIWNCSSARVEKTLKEHNTIITACSWNPSGQYIISVDKNKKAIVWTDI</sequence>
<dbReference type="PROSITE" id="PS50082">
    <property type="entry name" value="WD_REPEATS_2"/>
    <property type="match status" value="5"/>
</dbReference>
<evidence type="ECO:0000256" key="1">
    <source>
        <dbReference type="ARBA" id="ARBA00009271"/>
    </source>
</evidence>
<dbReference type="PANTHER" id="PTHR19878:SF8">
    <property type="entry name" value="AUTOPHAGY-RELATED 16, ISOFORM F"/>
    <property type="match status" value="1"/>
</dbReference>
<dbReference type="GeneID" id="106456853"/>
<feature type="repeat" description="WD" evidence="4">
    <location>
        <begin position="220"/>
        <end position="261"/>
    </location>
</feature>
<evidence type="ECO:0000259" key="6">
    <source>
        <dbReference type="Pfam" id="PF08614"/>
    </source>
</evidence>
<comment type="similarity">
    <text evidence="1">Belongs to the WD repeat ATG16 family.</text>
</comment>
<evidence type="ECO:0000256" key="4">
    <source>
        <dbReference type="PROSITE-ProRule" id="PRU00221"/>
    </source>
</evidence>
<keyword evidence="5" id="KW-0175">Coiled coil</keyword>
<name>A0ABM1S3Y8_LIMPO</name>
<feature type="domain" description="Autophagy-related protein 16" evidence="6">
    <location>
        <begin position="3"/>
        <end position="124"/>
    </location>
</feature>
<accession>A0ABM1S3Y8</accession>
<dbReference type="Gene3D" id="2.130.10.10">
    <property type="entry name" value="YVTN repeat-like/Quinoprotein amine dehydrogenase"/>
    <property type="match status" value="2"/>
</dbReference>
<dbReference type="InterPro" id="IPR045160">
    <property type="entry name" value="ATG16"/>
</dbReference>
<keyword evidence="2 4" id="KW-0853">WD repeat</keyword>
<dbReference type="RefSeq" id="XP_022238343.1">
    <property type="nucleotide sequence ID" value="XM_022382635.1"/>
</dbReference>
<dbReference type="InterPro" id="IPR019775">
    <property type="entry name" value="WD40_repeat_CS"/>
</dbReference>
<dbReference type="Pfam" id="PF00400">
    <property type="entry name" value="WD40"/>
    <property type="match status" value="6"/>
</dbReference>
<protein>
    <submittedName>
        <fullName evidence="8">Autophagy-related protein 16-1-like isoform X2</fullName>
    </submittedName>
</protein>
<feature type="repeat" description="WD" evidence="4">
    <location>
        <begin position="403"/>
        <end position="432"/>
    </location>
</feature>
<dbReference type="Pfam" id="PF08614">
    <property type="entry name" value="ATG16"/>
    <property type="match status" value="1"/>
</dbReference>
<gene>
    <name evidence="8" type="primary">LOC106456853</name>
</gene>
<keyword evidence="7" id="KW-1185">Reference proteome</keyword>
<evidence type="ECO:0000313" key="7">
    <source>
        <dbReference type="Proteomes" id="UP000694941"/>
    </source>
</evidence>
<dbReference type="CDD" id="cd00200">
    <property type="entry name" value="WD40"/>
    <property type="match status" value="1"/>
</dbReference>
<dbReference type="PROSITE" id="PS00678">
    <property type="entry name" value="WD_REPEATS_1"/>
    <property type="match status" value="2"/>
</dbReference>
<dbReference type="InterPro" id="IPR036322">
    <property type="entry name" value="WD40_repeat_dom_sf"/>
</dbReference>
<dbReference type="PROSITE" id="PS50294">
    <property type="entry name" value="WD_REPEATS_REGION"/>
    <property type="match status" value="3"/>
</dbReference>
<dbReference type="Gene3D" id="1.20.5.170">
    <property type="match status" value="1"/>
</dbReference>
<dbReference type="InterPro" id="IPR013923">
    <property type="entry name" value="Autophagy-rel_prot_16_dom"/>
</dbReference>
<feature type="coiled-coil region" evidence="5">
    <location>
        <begin position="21"/>
        <end position="111"/>
    </location>
</feature>